<dbReference type="EMBL" id="OD575917">
    <property type="protein sequence ID" value="CAD7450522.1"/>
    <property type="molecule type" value="Genomic_DNA"/>
</dbReference>
<dbReference type="InterPro" id="IPR014023">
    <property type="entry name" value="Mononeg_RNA_pol_cat"/>
</dbReference>
<proteinExistence type="predicted"/>
<protein>
    <recommendedName>
        <fullName evidence="1">RdRp catalytic domain-containing protein</fullName>
    </recommendedName>
</protein>
<gene>
    <name evidence="2" type="ORF">TBIB3V08_LOCUS12792</name>
</gene>
<accession>A0A7R9FCC1</accession>
<evidence type="ECO:0000259" key="1">
    <source>
        <dbReference type="PROSITE" id="PS50526"/>
    </source>
</evidence>
<feature type="domain" description="RdRp catalytic" evidence="1">
    <location>
        <begin position="1"/>
        <end position="129"/>
    </location>
</feature>
<dbReference type="GO" id="GO:0005524">
    <property type="term" value="F:ATP binding"/>
    <property type="evidence" value="ECO:0007669"/>
    <property type="project" value="InterPro"/>
</dbReference>
<dbReference type="InterPro" id="IPR026890">
    <property type="entry name" value="Mononeg_mRNAcap"/>
</dbReference>
<dbReference type="GO" id="GO:0003968">
    <property type="term" value="F:RNA-directed RNA polymerase activity"/>
    <property type="evidence" value="ECO:0007669"/>
    <property type="project" value="InterPro"/>
</dbReference>
<dbReference type="PROSITE" id="PS50526">
    <property type="entry name" value="RDRP_SSRNA_NEG_NONSEG"/>
    <property type="match status" value="1"/>
</dbReference>
<dbReference type="InterPro" id="IPR039736">
    <property type="entry name" value="L_poly_C"/>
</dbReference>
<dbReference type="Pfam" id="PF14318">
    <property type="entry name" value="Mononeg_mRNAcap"/>
    <property type="match status" value="2"/>
</dbReference>
<reference evidence="2" key="1">
    <citation type="submission" date="2020-11" db="EMBL/GenBank/DDBJ databases">
        <authorList>
            <person name="Tran Van P."/>
        </authorList>
    </citation>
    <scope>NUCLEOTIDE SEQUENCE</scope>
</reference>
<name>A0A7R9FCC1_9NEOP</name>
<evidence type="ECO:0000313" key="2">
    <source>
        <dbReference type="EMBL" id="CAD7450522.1"/>
    </source>
</evidence>
<organism evidence="2">
    <name type="scientific">Timema bartmani</name>
    <dbReference type="NCBI Taxonomy" id="61472"/>
    <lineage>
        <taxon>Eukaryota</taxon>
        <taxon>Metazoa</taxon>
        <taxon>Ecdysozoa</taxon>
        <taxon>Arthropoda</taxon>
        <taxon>Hexapoda</taxon>
        <taxon>Insecta</taxon>
        <taxon>Pterygota</taxon>
        <taxon>Neoptera</taxon>
        <taxon>Polyneoptera</taxon>
        <taxon>Phasmatodea</taxon>
        <taxon>Timematodea</taxon>
        <taxon>Timematoidea</taxon>
        <taxon>Timematidae</taxon>
        <taxon>Timema</taxon>
    </lineage>
</organism>
<dbReference type="GO" id="GO:0004482">
    <property type="term" value="F:mRNA 5'-cap (guanine-N7-)-methyltransferase activity"/>
    <property type="evidence" value="ECO:0007669"/>
    <property type="project" value="InterPro"/>
</dbReference>
<sequence length="790" mass="89477">MRVDGDTLINRGNKIVTWNGQDGGLEGLRQKGWSVVNLLVIRRESMNRNTRTTLLAQGDNQVICGKYKVQKTRNEPELVEAIGGIIRENQNIMRAIEGGTQKLGLIINRDETLQSADFLVYGKVPIYRGSIRGLETKRWSRVTCVTNDQLPTLANTMSSISSNALTVAHFANSSLNAMIHYNFLGNFGRIILEIHNPAIKSQIKYKIKHPQKLLSKEYKALAYGSRPMPWWSLRNVFNPISHQRISGSIDGKPVLLKLAIQTGAPVFSSLTTEAFRKLLEDPSCLNISGGVNPLSMIKEEIKQSLINNSGEINNNIMKSALRYLNHNEGRVLDYLRSIKPLFPRFLSEYLSGTYLGIVQDLVGLFQNSKTIRTIFSKNIDKRIKKIIVQSELQTIEGLCKVSDRYVGSQIWRCSSSKADKLRWESWGDPIHGATVPHPIELISRTQALGKGSKSSRAAKLRSAIGWFVESDSKLGKGIIQNLESLTGECWKNKIEGSKRTGSALHRFSCSRQSSAGYAAQSPSKLTWMCMTTDTLSILNSVNHDFMHQSLLIYAQATVAELMDGRPEQGYFQSHISCTSCLREIQEIRLYTVRDFVNEDVSDIISKWKPEDVSWSKEYPLQEIKHGNWYKVHPCEQSFHIGRACGFLYGELKMSNDTRCEDSSIFPLSLQNKVFPRQFLDGVLDGLIRASSIHCVSRRSISELKRPREALLGIGLHLINEISNHQGLVTMWRSESFETAFMDIPYKVPPSYPLSNRDLGSLGRAYLRYHYLKRYVENTSGIKEYRNIWIW</sequence>
<dbReference type="Pfam" id="PF00946">
    <property type="entry name" value="Mononeg_RNA_pol"/>
    <property type="match status" value="2"/>
</dbReference>
<dbReference type="InterPro" id="IPR048397">
    <property type="entry name" value="Methyltrans_Mon_CD"/>
</dbReference>
<dbReference type="AlphaFoldDB" id="A0A7R9FCC1"/>
<dbReference type="NCBIfam" id="TIGR04198">
    <property type="entry name" value="paramyx_RNAcap"/>
    <property type="match status" value="1"/>
</dbReference>
<dbReference type="Pfam" id="PF21080">
    <property type="entry name" value="Methyltrans_Mon_1st"/>
    <property type="match status" value="1"/>
</dbReference>